<dbReference type="OrthoDB" id="6259794at2759"/>
<reference evidence="1 2" key="2">
    <citation type="submission" date="2018-11" db="EMBL/GenBank/DDBJ databases">
        <authorList>
            <consortium name="Pathogen Informatics"/>
        </authorList>
    </citation>
    <scope>NUCLEOTIDE SEQUENCE [LARGE SCALE GENOMIC DNA]</scope>
</reference>
<sequence length="757" mass="85076">MKNPIIPSPSTPPEQFSCKSGNCNWELSALTVILDEFNVKYAFTAGYNASVAVAIASLLDCPLFASDALYYIMASNPIFENDDVSGNLKYFPISGLSFSPIQPDPCENFNSSGAVCSLEGHLYNPVESLLSQLSPISCRVFGILWGDLSIPRLRLPPEAVDHDLHNKSNDNRKQIIQNATKLVQWINDVGPSKALQSVIDLIGDAELKSVVSQCIPQSISRTQMDLKEALLILQEINVNPPTSDENTCKRISAILHGKCSCQGFSSSASVGEPILDHWPARMLKAYRRGFVCPFILSSLYFEDAKVFPSDLDYVAGLPSCYLKALIVRYLTYCLMYTYEMSIGGCSHLNGAKPRVIEIHPLNSETVKLLFLTLDQIRLPEYEMDMNFIYSSFSYVPNANLPDWLNLFSLCLMIWFEQMSKETSNLEYCNPSDCPIIIAACICALTQSFNCEEPWETLLSRYEEVSEIVAETMPIYDNSNCTHNEAELPECQQGHWIMHSLMEIQNIYTEMIALSKFINALFFYNSTTDSLPDFYDQCRPLHQMIASNKLFYWIAKHLYSIPIETRKLKAIREWLPQLLTQCLEGSVAKMYIDVVTDLSNLLQHVGSAKIQLVNINQSECEASITKIISVSKNCANVRRTLESFLQSDNVEVRRNSKPKSPIPIQNQALTYTSESNDCCPTFDKSLLQAPFAQKAESSLKRAKPSEWSRRKTPVNLAGIEVNRVPCHEVIGKGSAFTTRFRRMGGGYAARLKKRVGIE</sequence>
<reference evidence="3" key="1">
    <citation type="submission" date="2017-02" db="UniProtKB">
        <authorList>
            <consortium name="WormBaseParasite"/>
        </authorList>
    </citation>
    <scope>IDENTIFICATION</scope>
</reference>
<dbReference type="WBParaSite" id="TTAC_0000851801-mRNA-1">
    <property type="protein sequence ID" value="TTAC_0000851801-mRNA-1"/>
    <property type="gene ID" value="TTAC_0000851801"/>
</dbReference>
<evidence type="ECO:0000313" key="2">
    <source>
        <dbReference type="Proteomes" id="UP000274429"/>
    </source>
</evidence>
<protein>
    <submittedName>
        <fullName evidence="3">ELYS domain-containing protein</fullName>
    </submittedName>
</protein>
<organism evidence="3">
    <name type="scientific">Hydatigena taeniaeformis</name>
    <name type="common">Feline tapeworm</name>
    <name type="synonym">Taenia taeniaeformis</name>
    <dbReference type="NCBI Taxonomy" id="6205"/>
    <lineage>
        <taxon>Eukaryota</taxon>
        <taxon>Metazoa</taxon>
        <taxon>Spiralia</taxon>
        <taxon>Lophotrochozoa</taxon>
        <taxon>Platyhelminthes</taxon>
        <taxon>Cestoda</taxon>
        <taxon>Eucestoda</taxon>
        <taxon>Cyclophyllidea</taxon>
        <taxon>Taeniidae</taxon>
        <taxon>Hydatigera</taxon>
    </lineage>
</organism>
<name>A0A0R3X500_HYDTA</name>
<gene>
    <name evidence="1" type="ORF">TTAC_LOCUS8503</name>
</gene>
<proteinExistence type="predicted"/>
<evidence type="ECO:0000313" key="1">
    <source>
        <dbReference type="EMBL" id="VDM33064.1"/>
    </source>
</evidence>
<keyword evidence="2" id="KW-1185">Reference proteome</keyword>
<dbReference type="EMBL" id="UYWX01020518">
    <property type="protein sequence ID" value="VDM33064.1"/>
    <property type="molecule type" value="Genomic_DNA"/>
</dbReference>
<dbReference type="Proteomes" id="UP000274429">
    <property type="component" value="Unassembled WGS sequence"/>
</dbReference>
<dbReference type="AlphaFoldDB" id="A0A0R3X500"/>
<accession>A0A0R3X500</accession>
<evidence type="ECO:0000313" key="3">
    <source>
        <dbReference type="WBParaSite" id="TTAC_0000851801-mRNA-1"/>
    </source>
</evidence>